<keyword evidence="6" id="KW-0274">FAD</keyword>
<keyword evidence="5 13" id="KW-0125">Carotenoid biosynthesis</keyword>
<dbReference type="PANTHER" id="PTHR43734">
    <property type="entry name" value="PHYTOENE DESATURASE"/>
    <property type="match status" value="1"/>
</dbReference>
<accession>A0A5M6ZK50</accession>
<protein>
    <recommendedName>
        <fullName evidence="11">Phytoene desaturase (neurosporene-forming)</fullName>
        <ecNumber evidence="10">1.3.99.28</ecNumber>
    </recommendedName>
    <alternativeName>
        <fullName evidence="12">3-step phytoene desaturase</fullName>
    </alternativeName>
    <alternativeName>
        <fullName evidence="8">Phytoene dehydrogenase</fullName>
    </alternativeName>
</protein>
<evidence type="ECO:0000256" key="8">
    <source>
        <dbReference type="ARBA" id="ARBA00031986"/>
    </source>
</evidence>
<organism evidence="15 16">
    <name type="scientific">Alkalicaulis satelles</name>
    <dbReference type="NCBI Taxonomy" id="2609175"/>
    <lineage>
        <taxon>Bacteria</taxon>
        <taxon>Pseudomonadati</taxon>
        <taxon>Pseudomonadota</taxon>
        <taxon>Alphaproteobacteria</taxon>
        <taxon>Maricaulales</taxon>
        <taxon>Maricaulaceae</taxon>
        <taxon>Alkalicaulis</taxon>
    </lineage>
</organism>
<dbReference type="NCBIfam" id="TIGR02734">
    <property type="entry name" value="crtI_fam"/>
    <property type="match status" value="1"/>
</dbReference>
<dbReference type="GO" id="GO:0016117">
    <property type="term" value="P:carotenoid biosynthetic process"/>
    <property type="evidence" value="ECO:0007669"/>
    <property type="project" value="UniProtKB-KW"/>
</dbReference>
<dbReference type="RefSeq" id="WP_150023314.1">
    <property type="nucleotide sequence ID" value="NZ_VWOJ01000002.1"/>
</dbReference>
<dbReference type="SUPFAM" id="SSF51905">
    <property type="entry name" value="FAD/NAD(P)-binding domain"/>
    <property type="match status" value="1"/>
</dbReference>
<dbReference type="PANTHER" id="PTHR43734:SF3">
    <property type="entry name" value="B-CAROTENE KETOLASE"/>
    <property type="match status" value="1"/>
</dbReference>
<reference evidence="15 16" key="1">
    <citation type="submission" date="2019-09" db="EMBL/GenBank/DDBJ databases">
        <authorList>
            <person name="Kevbrin V."/>
            <person name="Grouzdev D.S."/>
        </authorList>
    </citation>
    <scope>NUCLEOTIDE SEQUENCE [LARGE SCALE GENOMIC DNA]</scope>
    <source>
        <strain evidence="15 16">G-192</strain>
    </source>
</reference>
<dbReference type="AlphaFoldDB" id="A0A5M6ZK50"/>
<dbReference type="GO" id="GO:0071949">
    <property type="term" value="F:FAD binding"/>
    <property type="evidence" value="ECO:0007669"/>
    <property type="project" value="UniProtKB-ARBA"/>
</dbReference>
<keyword evidence="7 13" id="KW-0560">Oxidoreductase</keyword>
<dbReference type="EC" id="1.3.99.28" evidence="10"/>
<evidence type="ECO:0000256" key="7">
    <source>
        <dbReference type="ARBA" id="ARBA00023002"/>
    </source>
</evidence>
<gene>
    <name evidence="15" type="ORF">F1654_09730</name>
</gene>
<feature type="domain" description="Amine oxidase" evidence="14">
    <location>
        <begin position="20"/>
        <end position="488"/>
    </location>
</feature>
<comment type="cofactor">
    <cofactor evidence="1">
        <name>FAD</name>
        <dbReference type="ChEBI" id="CHEBI:57692"/>
    </cofactor>
</comment>
<evidence type="ECO:0000256" key="6">
    <source>
        <dbReference type="ARBA" id="ARBA00022827"/>
    </source>
</evidence>
<evidence type="ECO:0000313" key="16">
    <source>
        <dbReference type="Proteomes" id="UP000325122"/>
    </source>
</evidence>
<dbReference type="Proteomes" id="UP000325122">
    <property type="component" value="Unassembled WGS sequence"/>
</dbReference>
<comment type="catalytic activity">
    <reaction evidence="9">
        <text>15-cis-phytoene + 3 A = all-trans-neurosporene + 3 AH2</text>
        <dbReference type="Rhea" id="RHEA:30599"/>
        <dbReference type="ChEBI" id="CHEBI:13193"/>
        <dbReference type="ChEBI" id="CHEBI:16833"/>
        <dbReference type="ChEBI" id="CHEBI:17499"/>
        <dbReference type="ChEBI" id="CHEBI:27787"/>
        <dbReference type="EC" id="1.3.99.28"/>
    </reaction>
</comment>
<keyword evidence="4" id="KW-0285">Flavoprotein</keyword>
<comment type="similarity">
    <text evidence="3 13">Belongs to the carotenoid/retinoid oxidoreductase family.</text>
</comment>
<evidence type="ECO:0000256" key="4">
    <source>
        <dbReference type="ARBA" id="ARBA00022630"/>
    </source>
</evidence>
<dbReference type="FunFam" id="3.50.50.60:FF:000413">
    <property type="entry name" value="Phytoene desaturase (lycopene-forming)"/>
    <property type="match status" value="1"/>
</dbReference>
<dbReference type="InterPro" id="IPR002937">
    <property type="entry name" value="Amino_oxidase"/>
</dbReference>
<dbReference type="InterPro" id="IPR014105">
    <property type="entry name" value="Carotenoid/retinoid_OxRdtase"/>
</dbReference>
<evidence type="ECO:0000256" key="9">
    <source>
        <dbReference type="ARBA" id="ARBA00050961"/>
    </source>
</evidence>
<dbReference type="GO" id="GO:0016627">
    <property type="term" value="F:oxidoreductase activity, acting on the CH-CH group of donors"/>
    <property type="evidence" value="ECO:0007669"/>
    <property type="project" value="UniProtKB-ARBA"/>
</dbReference>
<dbReference type="InterPro" id="IPR008150">
    <property type="entry name" value="Phytoene_DH_bac_CS"/>
</dbReference>
<comment type="caution">
    <text evidence="15">The sequence shown here is derived from an EMBL/GenBank/DDBJ whole genome shotgun (WGS) entry which is preliminary data.</text>
</comment>
<dbReference type="InterPro" id="IPR036188">
    <property type="entry name" value="FAD/NAD-bd_sf"/>
</dbReference>
<keyword evidence="16" id="KW-1185">Reference proteome</keyword>
<dbReference type="EMBL" id="VWOJ01000002">
    <property type="protein sequence ID" value="KAA5804047.1"/>
    <property type="molecule type" value="Genomic_DNA"/>
</dbReference>
<evidence type="ECO:0000256" key="2">
    <source>
        <dbReference type="ARBA" id="ARBA00004829"/>
    </source>
</evidence>
<dbReference type="Gene3D" id="3.50.50.60">
    <property type="entry name" value="FAD/NAD(P)-binding domain"/>
    <property type="match status" value="2"/>
</dbReference>
<comment type="pathway">
    <text evidence="2 13">Carotenoid biosynthesis.</text>
</comment>
<evidence type="ECO:0000256" key="3">
    <source>
        <dbReference type="ARBA" id="ARBA00006046"/>
    </source>
</evidence>
<dbReference type="Pfam" id="PF01593">
    <property type="entry name" value="Amino_oxidase"/>
    <property type="match status" value="1"/>
</dbReference>
<proteinExistence type="inferred from homology"/>
<evidence type="ECO:0000256" key="13">
    <source>
        <dbReference type="RuleBase" id="RU362075"/>
    </source>
</evidence>
<evidence type="ECO:0000256" key="5">
    <source>
        <dbReference type="ARBA" id="ARBA00022746"/>
    </source>
</evidence>
<evidence type="ECO:0000256" key="12">
    <source>
        <dbReference type="ARBA" id="ARBA00083000"/>
    </source>
</evidence>
<evidence type="ECO:0000256" key="1">
    <source>
        <dbReference type="ARBA" id="ARBA00001974"/>
    </source>
</evidence>
<evidence type="ECO:0000259" key="14">
    <source>
        <dbReference type="Pfam" id="PF01593"/>
    </source>
</evidence>
<dbReference type="FunFam" id="3.50.50.60:FF:000378">
    <property type="entry name" value="Phytoene desaturase"/>
    <property type="match status" value="1"/>
</dbReference>
<sequence length="501" mass="55224">MPRDTADTRPHAVVIGAGFGGLAAAVRLGARGYRVTVLDKLDAPGGRAYVYREGGYVFDAGPTIITAPFLFEELWALAGRKLEDDVELREISPFYGIRFDDGSVFQCSRDAGAMRAEVAKFNPADVAGYERFLKKSEEIFRVGFEQLGHVAFDTIADMARIAPDLIRLSGHRSVHDLVSRYVRDPKVRTALSFHPLLIGGNPFEASAVYCLISYLERKWGVHFAMGGTGQLVDGLVSLIEGQGGVVRCNTEVSQITVDAGRATGVRLSDGQEIRADIVVSNAETGHTYKHLLSDAPRKRWTDAKVDKARYSMSLFVWYFGVRRTYRDVDHHTIVLGPRYKGLLDDIFRRKHLADDFSLYLHRPTATDPSLAPPGCEAFYVLSPVPNLEGDADWTEIAEPYRQAIEKRLEETLLPGLKEAVEVSLTLTPLDFRDRLNSLRGAAFGLEPVLTQSAWFRPHNRSEDIMGLYLVGAGTHPGAGVPGVLSSARVLDSVVPDARAHV</sequence>
<evidence type="ECO:0000256" key="10">
    <source>
        <dbReference type="ARBA" id="ARBA00066679"/>
    </source>
</evidence>
<evidence type="ECO:0000313" key="15">
    <source>
        <dbReference type="EMBL" id="KAA5804047.1"/>
    </source>
</evidence>
<dbReference type="PROSITE" id="PS00982">
    <property type="entry name" value="PHYTOENE_DH"/>
    <property type="match status" value="1"/>
</dbReference>
<evidence type="ECO:0000256" key="11">
    <source>
        <dbReference type="ARBA" id="ARBA00073036"/>
    </source>
</evidence>
<name>A0A5M6ZK50_9PROT</name>